<dbReference type="Gene3D" id="2.60.40.1760">
    <property type="entry name" value="glycosyl hydrolase (family 31)"/>
    <property type="match status" value="1"/>
</dbReference>
<feature type="compositionally biased region" description="Basic and acidic residues" evidence="8">
    <location>
        <begin position="530"/>
        <end position="551"/>
    </location>
</feature>
<feature type="compositionally biased region" description="Basic residues" evidence="8">
    <location>
        <begin position="350"/>
        <end position="362"/>
    </location>
</feature>
<name>F0V959_NEOCL</name>
<dbReference type="InParanoid" id="F0V959"/>
<feature type="region of interest" description="Disordered" evidence="8">
    <location>
        <begin position="483"/>
        <end position="551"/>
    </location>
</feature>
<dbReference type="InterPro" id="IPR025887">
    <property type="entry name" value="Glyco_hydro_31_N_dom"/>
</dbReference>
<dbReference type="InterPro" id="IPR048395">
    <property type="entry name" value="Glyco_hydro_31_C"/>
</dbReference>
<dbReference type="Proteomes" id="UP000007494">
    <property type="component" value="Chromosome III"/>
</dbReference>
<evidence type="ECO:0000313" key="14">
    <source>
        <dbReference type="EMBL" id="CEL64889.1"/>
    </source>
</evidence>
<feature type="compositionally biased region" description="Basic and acidic residues" evidence="8">
    <location>
        <begin position="327"/>
        <end position="349"/>
    </location>
</feature>
<feature type="domain" description="Glycoside hydrolase family 31 TIM barrel" evidence="10">
    <location>
        <begin position="962"/>
        <end position="1285"/>
    </location>
</feature>
<accession>F0V959</accession>
<reference evidence="13" key="1">
    <citation type="submission" date="2011-02" db="EMBL/GenBank/DDBJ databases">
        <authorList>
            <person name="Aslett M."/>
        </authorList>
    </citation>
    <scope>NUCLEOTIDE SEQUENCE</scope>
    <source>
        <strain evidence="13">Liverpool</strain>
    </source>
</reference>
<dbReference type="EMBL" id="LN714477">
    <property type="protein sequence ID" value="CEL64889.1"/>
    <property type="molecule type" value="Genomic_DNA"/>
</dbReference>
<dbReference type="Gene3D" id="3.20.20.80">
    <property type="entry name" value="Glycosidases"/>
    <property type="match status" value="1"/>
</dbReference>
<dbReference type="InterPro" id="IPR013780">
    <property type="entry name" value="Glyco_hydro_b"/>
</dbReference>
<feature type="region of interest" description="Disordered" evidence="8">
    <location>
        <begin position="1527"/>
        <end position="1550"/>
    </location>
</feature>
<evidence type="ECO:0000313" key="13">
    <source>
        <dbReference type="EMBL" id="CBZ50284.1"/>
    </source>
</evidence>
<dbReference type="PANTHER" id="PTHR22762">
    <property type="entry name" value="ALPHA-GLUCOSIDASE"/>
    <property type="match status" value="1"/>
</dbReference>
<sequence length="1601" mass="180066">MEKTARLWRHALSVGPASPLQFAAVAAAGKAEEGSFDAAFAFLARLLAALSFFPAGVRATCRAQAPPPGVSGRRGRALTVRRVLLFGVAWLLVLVLLSPTAFLPPSFFTLFALFSPFPCREDGLHAEPPTGVCPASRGVATRLDAKEGNMQFGPSARRASSGGVLSDLGRVFVQTRNARLRACAPPTAASGCLACARAPGALNDQRDASSSWPRLAFSFLPRATFTAAIERDKFKLSCTQASFCHRFLHWVDLFAKKLPRASISAPPLYSVDVKSLPAGSAPPSGDSGEEAGKEGPQEEPREDEGGGRGETGQEERGRGSLPTSLGGEKHEGANAREKEKEQVKKEKEGKKKAKKEKKRRGGARAPVTVLKFDVVRGSDGLRLEARLAVFMDGIVRLKMREKLNAQQLQREVEKAQGKTEGNAKEPEDVHANVFRLDERFRRYEGYIADILHLEEDPAEGTDQEAKVTYTWNATVVEFDAQPPMSAGARHGFPSSFQNARPQNRTRDDAGRACHAENVPAEASSPRTPGKPRDDGSRESRPAWKTLEERESSSAFATNLEEDGLPVRVVLQHSPFALRLYIHHKLVQEINEKQLLNWEAFLPVNSKKRTAAEAEGRQQLEERLHKDPGEMVPNALANSTSHVPPEQQEAEVARVAEAASAAGVDLREKLKGLRGIDWNIGEPLGDDLDEEREVINDIVMPLLHAGEIHDAVDLYRQGAMEEAFDRFLDSKPFGPTAIGVDVTFWGTSQVYGLFEHAAPFPLKSYTEPYRMYNLDVFNYELDSPFSMYGSIPFLLAIHTPAAASDGPPSRRGSVSRYSEDSERPTRRGSFGGGPATLEEERRLRSPLVTGFLFLNPTETWVKIKYDQGGEELPETFAGLNEEEEDELDAVLRRQKRARQKRYHSFASRESLDWEAIQQKRWKNKYDPLRTWWTAEGGVFDVLMFLGPTPQDVHRQYHMATGLPAMAPLFALGKHQCRWNYNDQEDVLSVDRGFDEHNIPYDVIWIDIEHTLEKRYFTWDPKTFPSPQKMIEEIAAKGRKVVTIVDPHLKAVPDYYVYREALDKSLLVRNPSGGIFHGHCWSGDSAYADFLDPKTREWWAELFSYDRYKHSTPDLWIWNDMNEPSVFSGPELSMPKDLLHMNGFVEHREIHNMYGHYHHRSTYEGLLRRGQGKQRPFLLTRSTYVGSHRFGFVWTGDNRAEWTHLAASIPMILSASVCGMSAIGADVDGFFADPSEELHIRWQQTGIFYPFYRAHAHMDTKRREPWLFSKTSVDLVREAVLVRYTLFAEYALKGDPVVRPLWWLSPLSSRFLQEQQAFLVGSDLSVHPVLRPMEEDQKDGFEMDIVLPRDDDNVWIDFFSGMPFFPSSSDEDTTVKYGVTMRNIPVFVRGGTILLTKERLKRSSMNMHHSPYTVHIYPSAADAEWVGGGVATGRVYVDDYNSFDYRQGKFVYEGFVYYPEARQEGPVEPGADTSGSARNTWILRSQSLPLQVDDSGEPLTGQLSDFPHREIERIVLWAVASPPTRVVVSREGPPRVEEETKLTEEEVEGSQQEEEVLFSSEKIEAAHHVSQTQRLGGKTFYRVDVKLPRVEVGRNDWHVEFTF</sequence>
<feature type="compositionally biased region" description="Basic and acidic residues" evidence="8">
    <location>
        <begin position="1530"/>
        <end position="1542"/>
    </location>
</feature>
<evidence type="ECO:0000259" key="12">
    <source>
        <dbReference type="Pfam" id="PF21365"/>
    </source>
</evidence>
<feature type="domain" description="Glycosyl hydrolase family 31 C-terminal" evidence="12">
    <location>
        <begin position="1292"/>
        <end position="1392"/>
    </location>
</feature>
<evidence type="ECO:0000313" key="15">
    <source>
        <dbReference type="Proteomes" id="UP000007494"/>
    </source>
</evidence>
<feature type="compositionally biased region" description="Basic and acidic residues" evidence="8">
    <location>
        <begin position="290"/>
        <end position="318"/>
    </location>
</feature>
<dbReference type="EMBL" id="FR823383">
    <property type="protein sequence ID" value="CBZ50284.1"/>
    <property type="molecule type" value="Genomic_DNA"/>
</dbReference>
<reference evidence="14" key="4">
    <citation type="journal article" date="2015" name="PLoS ONE">
        <title>Comprehensive Evaluation of Toxoplasma gondii VEG and Neospora caninum LIV Genomes with Tachyzoite Stage Transcriptome and Proteome Defines Novel Transcript Features.</title>
        <authorList>
            <person name="Ramaprasad A."/>
            <person name="Mourier T."/>
            <person name="Naeem R."/>
            <person name="Malas T.B."/>
            <person name="Moussa E."/>
            <person name="Panigrahi A."/>
            <person name="Vermont S.J."/>
            <person name="Otto T.D."/>
            <person name="Wastling J."/>
            <person name="Pain A."/>
        </authorList>
    </citation>
    <scope>NUCLEOTIDE SEQUENCE</scope>
    <source>
        <strain evidence="14">Liverpool</strain>
    </source>
</reference>
<evidence type="ECO:0000256" key="4">
    <source>
        <dbReference type="ARBA" id="ARBA00022801"/>
    </source>
</evidence>
<evidence type="ECO:0000259" key="10">
    <source>
        <dbReference type="Pfam" id="PF01055"/>
    </source>
</evidence>
<dbReference type="Pfam" id="PF21365">
    <property type="entry name" value="Glyco_hydro_31_3rd"/>
    <property type="match status" value="1"/>
</dbReference>
<keyword evidence="6" id="KW-0326">Glycosidase</keyword>
<evidence type="ECO:0000256" key="3">
    <source>
        <dbReference type="ARBA" id="ARBA00022729"/>
    </source>
</evidence>
<keyword evidence="5" id="KW-0325">Glycoprotein</keyword>
<dbReference type="OrthoDB" id="440381at2759"/>
<proteinExistence type="inferred from homology"/>
<dbReference type="OMA" id="QASFCHR"/>
<keyword evidence="9" id="KW-0472">Membrane</keyword>
<keyword evidence="9" id="KW-0812">Transmembrane</keyword>
<keyword evidence="7" id="KW-0175">Coiled coil</keyword>
<feature type="transmembrane region" description="Helical" evidence="9">
    <location>
        <begin position="83"/>
        <end position="114"/>
    </location>
</feature>
<evidence type="ECO:0000256" key="8">
    <source>
        <dbReference type="SAM" id="MobiDB-lite"/>
    </source>
</evidence>
<evidence type="ECO:0000256" key="9">
    <source>
        <dbReference type="SAM" id="Phobius"/>
    </source>
</evidence>
<feature type="coiled-coil region" evidence="7">
    <location>
        <begin position="398"/>
        <end position="425"/>
    </location>
</feature>
<dbReference type="InterPro" id="IPR017853">
    <property type="entry name" value="GH"/>
</dbReference>
<gene>
    <name evidence="14" type="ORF">BN1204_007580</name>
    <name evidence="13" type="ORF">NCLIV_007580</name>
</gene>
<reference evidence="15" key="3">
    <citation type="journal article" date="2012" name="PLoS Pathog.">
        <title>Comparative genomics of the apicomplexan parasites Toxoplasma gondii and Neospora caninum: Coccidia differing in host range and transmission strategy.</title>
        <authorList>
            <person name="Reid A.J."/>
            <person name="Vermont S.J."/>
            <person name="Cotton J.A."/>
            <person name="Harris D."/>
            <person name="Hill-Cawthorne G.A."/>
            <person name="Konen-Waisman S."/>
            <person name="Latham S.M."/>
            <person name="Mourier T."/>
            <person name="Norton R."/>
            <person name="Quail M.A."/>
            <person name="Sanders M."/>
            <person name="Shanmugam D."/>
            <person name="Sohal A."/>
            <person name="Wasmuth J.D."/>
            <person name="Brunk B."/>
            <person name="Grigg M.E."/>
            <person name="Howard J.C."/>
            <person name="Parkinson J."/>
            <person name="Roos D.S."/>
            <person name="Trees A.J."/>
            <person name="Berriman M."/>
            <person name="Pain A."/>
            <person name="Wastling J.M."/>
        </authorList>
    </citation>
    <scope>NUCLEOTIDE SEQUENCE [LARGE SCALE GENOMIC DNA]</scope>
    <source>
        <strain evidence="15">Liverpool</strain>
    </source>
</reference>
<dbReference type="GO" id="GO:0005975">
    <property type="term" value="P:carbohydrate metabolic process"/>
    <property type="evidence" value="ECO:0007669"/>
    <property type="project" value="InterPro"/>
</dbReference>
<dbReference type="PANTHER" id="PTHR22762:SF54">
    <property type="entry name" value="BCDNA.GH04962"/>
    <property type="match status" value="1"/>
</dbReference>
<dbReference type="VEuPathDB" id="ToxoDB:NCLIV_007580"/>
<dbReference type="SUPFAM" id="SSF51445">
    <property type="entry name" value="(Trans)glycosidases"/>
    <property type="match status" value="1"/>
</dbReference>
<reference evidence="13" key="2">
    <citation type="submission" date="2011-03" db="EMBL/GenBank/DDBJ databases">
        <title>Comparative genomics and transcriptomics of Neospora caninum and Toxoplasma gondii.</title>
        <authorList>
            <person name="Reid A.J."/>
            <person name="Sohal A."/>
            <person name="Harris D."/>
            <person name="Quail M."/>
            <person name="Sanders M."/>
            <person name="Berriman M."/>
            <person name="Wastling J.M."/>
            <person name="Pain A."/>
        </authorList>
    </citation>
    <scope>NUCLEOTIDE SEQUENCE</scope>
    <source>
        <strain evidence="13">Liverpool</strain>
    </source>
</reference>
<evidence type="ECO:0000256" key="5">
    <source>
        <dbReference type="ARBA" id="ARBA00023180"/>
    </source>
</evidence>
<dbReference type="Pfam" id="PF13802">
    <property type="entry name" value="Gal_mutarotas_2"/>
    <property type="match status" value="1"/>
</dbReference>
<dbReference type="InterPro" id="IPR000322">
    <property type="entry name" value="Glyco_hydro_31_TIM"/>
</dbReference>
<dbReference type="CDD" id="cd06603">
    <property type="entry name" value="GH31_GANC_GANAB_alpha"/>
    <property type="match status" value="1"/>
</dbReference>
<feature type="compositionally biased region" description="Basic and acidic residues" evidence="8">
    <location>
        <begin position="504"/>
        <end position="514"/>
    </location>
</feature>
<keyword evidence="3" id="KW-0732">Signal</keyword>
<dbReference type="GO" id="GO:0090599">
    <property type="term" value="F:alpha-glucosidase activity"/>
    <property type="evidence" value="ECO:0007669"/>
    <property type="project" value="TreeGrafter"/>
</dbReference>
<comment type="pathway">
    <text evidence="1">Glycan metabolism.</text>
</comment>
<dbReference type="GeneID" id="13441310"/>
<evidence type="ECO:0000259" key="11">
    <source>
        <dbReference type="Pfam" id="PF13802"/>
    </source>
</evidence>
<feature type="region of interest" description="Disordered" evidence="8">
    <location>
        <begin position="276"/>
        <end position="364"/>
    </location>
</feature>
<dbReference type="GO" id="GO:0006491">
    <property type="term" value="P:N-glycan processing"/>
    <property type="evidence" value="ECO:0007669"/>
    <property type="project" value="TreeGrafter"/>
</dbReference>
<protein>
    <submittedName>
        <fullName evidence="14">Glycosyl hydrolase, family 31 protein</fullName>
    </submittedName>
</protein>
<dbReference type="Pfam" id="PF01055">
    <property type="entry name" value="Glyco_hydro_31_2nd"/>
    <property type="match status" value="1"/>
</dbReference>
<feature type="domain" description="Glycoside hydrolase family 31 N-terminal" evidence="11">
    <location>
        <begin position="543"/>
        <end position="797"/>
    </location>
</feature>
<dbReference type="eggNOG" id="KOG1066">
    <property type="taxonomic scope" value="Eukaryota"/>
</dbReference>
<dbReference type="CDD" id="cd14752">
    <property type="entry name" value="GH31_N"/>
    <property type="match status" value="1"/>
</dbReference>
<dbReference type="RefSeq" id="XP_003880318.1">
    <property type="nucleotide sequence ID" value="XM_003880269.1"/>
</dbReference>
<feature type="region of interest" description="Disordered" evidence="8">
    <location>
        <begin position="801"/>
        <end position="835"/>
    </location>
</feature>
<keyword evidence="15" id="KW-1185">Reference proteome</keyword>
<keyword evidence="9" id="KW-1133">Transmembrane helix</keyword>
<organism evidence="13 15">
    <name type="scientific">Neospora caninum (strain Liverpool)</name>
    <dbReference type="NCBI Taxonomy" id="572307"/>
    <lineage>
        <taxon>Eukaryota</taxon>
        <taxon>Sar</taxon>
        <taxon>Alveolata</taxon>
        <taxon>Apicomplexa</taxon>
        <taxon>Conoidasida</taxon>
        <taxon>Coccidia</taxon>
        <taxon>Eucoccidiorida</taxon>
        <taxon>Eimeriorina</taxon>
        <taxon>Sarcocystidae</taxon>
        <taxon>Neospora</taxon>
    </lineage>
</organism>
<keyword evidence="4 14" id="KW-0378">Hydrolase</keyword>
<evidence type="ECO:0000256" key="7">
    <source>
        <dbReference type="SAM" id="Coils"/>
    </source>
</evidence>
<evidence type="ECO:0000256" key="2">
    <source>
        <dbReference type="ARBA" id="ARBA00007806"/>
    </source>
</evidence>
<dbReference type="Gene3D" id="2.60.40.1180">
    <property type="entry name" value="Golgi alpha-mannosidase II"/>
    <property type="match status" value="2"/>
</dbReference>
<evidence type="ECO:0000256" key="1">
    <source>
        <dbReference type="ARBA" id="ARBA00004881"/>
    </source>
</evidence>
<dbReference type="SUPFAM" id="SSF51011">
    <property type="entry name" value="Glycosyl hydrolase domain"/>
    <property type="match status" value="1"/>
</dbReference>
<comment type="similarity">
    <text evidence="2">Belongs to the glycosyl hydrolase 31 family.</text>
</comment>
<evidence type="ECO:0000256" key="6">
    <source>
        <dbReference type="ARBA" id="ARBA00023295"/>
    </source>
</evidence>